<protein>
    <recommendedName>
        <fullName evidence="3">Apple domain-containing protein</fullName>
    </recommendedName>
</protein>
<sequence length="430" mass="48241">MRSIGFGCMFLSMLLLSGPRLGKSQLQQYPPGGAKVQTFHYPSGYGGDHDGRYESDIPEQQRNEYGQSPSAYPRQPNTYGPSRTNPSDRFAERPQSIQKSGYDLPHGYHSYQPYQPQLGYPSYADNHGYGDRHSGYGEHHSGYHGDSGNHGYDEHHVNHYDTHTRVERVVEKVPVRVPVYVNVHAKPHRQHRQHHQHHQHHNNHNHARPKHHKKHGMSLTQYHGFYVEGGSQVYGHFDSLYACMAACDNSPTCFAGDYNPWLKKCYVHSNTTACDTLQTNKKITHFKKVPCDTPETTNGRITLGAQLYGGVETKVYGLQDCISRCASMGGGIAPNNAALVSGYQQICAAIDYDFSRRKCYIHTNPLSFCPANTSPPPTPLNLVANPSVVNIILSTGWEKTLREQGEVLETEQHVRDSSGIILMSSKNMLT</sequence>
<feature type="signal peptide" evidence="2">
    <location>
        <begin position="1"/>
        <end position="24"/>
    </location>
</feature>
<feature type="region of interest" description="Disordered" evidence="1">
    <location>
        <begin position="188"/>
        <end position="215"/>
    </location>
</feature>
<keyword evidence="2" id="KW-0732">Signal</keyword>
<evidence type="ECO:0000313" key="4">
    <source>
        <dbReference type="EMBL" id="KAK2177800.1"/>
    </source>
</evidence>
<evidence type="ECO:0000256" key="1">
    <source>
        <dbReference type="SAM" id="MobiDB-lite"/>
    </source>
</evidence>
<dbReference type="Pfam" id="PF00024">
    <property type="entry name" value="PAN_1"/>
    <property type="match status" value="1"/>
</dbReference>
<dbReference type="InterPro" id="IPR003609">
    <property type="entry name" value="Pan_app"/>
</dbReference>
<keyword evidence="5" id="KW-1185">Reference proteome</keyword>
<dbReference type="Gene3D" id="3.50.4.10">
    <property type="entry name" value="Hepatocyte Growth Factor"/>
    <property type="match status" value="1"/>
</dbReference>
<evidence type="ECO:0000256" key="2">
    <source>
        <dbReference type="SAM" id="SignalP"/>
    </source>
</evidence>
<feature type="domain" description="Apple" evidence="3">
    <location>
        <begin position="224"/>
        <end position="291"/>
    </location>
</feature>
<dbReference type="AlphaFoldDB" id="A0AAD9KUX7"/>
<comment type="caution">
    <text evidence="4">The sequence shown here is derived from an EMBL/GenBank/DDBJ whole genome shotgun (WGS) entry which is preliminary data.</text>
</comment>
<dbReference type="Proteomes" id="UP001209878">
    <property type="component" value="Unassembled WGS sequence"/>
</dbReference>
<feature type="chain" id="PRO_5042057590" description="Apple domain-containing protein" evidence="2">
    <location>
        <begin position="25"/>
        <end position="430"/>
    </location>
</feature>
<gene>
    <name evidence="4" type="ORF">NP493_579g01030</name>
</gene>
<evidence type="ECO:0000313" key="5">
    <source>
        <dbReference type="Proteomes" id="UP001209878"/>
    </source>
</evidence>
<proteinExistence type="predicted"/>
<reference evidence="4" key="1">
    <citation type="journal article" date="2023" name="Mol. Biol. Evol.">
        <title>Third-Generation Sequencing Reveals the Adaptive Role of the Epigenome in Three Deep-Sea Polychaetes.</title>
        <authorList>
            <person name="Perez M."/>
            <person name="Aroh O."/>
            <person name="Sun Y."/>
            <person name="Lan Y."/>
            <person name="Juniper S.K."/>
            <person name="Young C.R."/>
            <person name="Angers B."/>
            <person name="Qian P.Y."/>
        </authorList>
    </citation>
    <scope>NUCLEOTIDE SEQUENCE</scope>
    <source>
        <strain evidence="4">R07B-5</strain>
    </source>
</reference>
<feature type="region of interest" description="Disordered" evidence="1">
    <location>
        <begin position="61"/>
        <end position="90"/>
    </location>
</feature>
<organism evidence="4 5">
    <name type="scientific">Ridgeia piscesae</name>
    <name type="common">Tubeworm</name>
    <dbReference type="NCBI Taxonomy" id="27915"/>
    <lineage>
        <taxon>Eukaryota</taxon>
        <taxon>Metazoa</taxon>
        <taxon>Spiralia</taxon>
        <taxon>Lophotrochozoa</taxon>
        <taxon>Annelida</taxon>
        <taxon>Polychaeta</taxon>
        <taxon>Sedentaria</taxon>
        <taxon>Canalipalpata</taxon>
        <taxon>Sabellida</taxon>
        <taxon>Siboglinidae</taxon>
        <taxon>Ridgeia</taxon>
    </lineage>
</organism>
<dbReference type="EMBL" id="JAODUO010000578">
    <property type="protein sequence ID" value="KAK2177800.1"/>
    <property type="molecule type" value="Genomic_DNA"/>
</dbReference>
<name>A0AAD9KUX7_RIDPI</name>
<feature type="compositionally biased region" description="Polar residues" evidence="1">
    <location>
        <begin position="63"/>
        <end position="87"/>
    </location>
</feature>
<accession>A0AAD9KUX7</accession>
<evidence type="ECO:0000259" key="3">
    <source>
        <dbReference type="Pfam" id="PF00024"/>
    </source>
</evidence>